<gene>
    <name evidence="2" type="ORF">KDD17_13620</name>
</gene>
<name>A0A975JCR5_9RHOB</name>
<organism evidence="2 3">
    <name type="scientific">Sulfitobacter albidus</name>
    <dbReference type="NCBI Taxonomy" id="2829501"/>
    <lineage>
        <taxon>Bacteria</taxon>
        <taxon>Pseudomonadati</taxon>
        <taxon>Pseudomonadota</taxon>
        <taxon>Alphaproteobacteria</taxon>
        <taxon>Rhodobacterales</taxon>
        <taxon>Roseobacteraceae</taxon>
        <taxon>Sulfitobacter</taxon>
    </lineage>
</organism>
<dbReference type="RefSeq" id="WP_212704155.1">
    <property type="nucleotide sequence ID" value="NZ_CP073581.1"/>
</dbReference>
<keyword evidence="1" id="KW-0472">Membrane</keyword>
<accession>A0A975JCR5</accession>
<keyword evidence="1" id="KW-1133">Transmembrane helix</keyword>
<proteinExistence type="predicted"/>
<feature type="transmembrane region" description="Helical" evidence="1">
    <location>
        <begin position="21"/>
        <end position="45"/>
    </location>
</feature>
<sequence length="122" mass="12367">MFDRALDKASASAKSAARNAALGLIAGLTFTVGLAFLTVAAWLVLATLMPLFQVAAIIGAVYVGIACIVLAILLTRGKGTTEPAPVASPPPPSFDGLLGAFMTGMNAGAQARSARHPATERS</sequence>
<evidence type="ECO:0000256" key="1">
    <source>
        <dbReference type="SAM" id="Phobius"/>
    </source>
</evidence>
<protein>
    <recommendedName>
        <fullName evidence="4">Phage holin family protein</fullName>
    </recommendedName>
</protein>
<dbReference type="Proteomes" id="UP000683291">
    <property type="component" value="Chromosome 1"/>
</dbReference>
<keyword evidence="3" id="KW-1185">Reference proteome</keyword>
<feature type="transmembrane region" description="Helical" evidence="1">
    <location>
        <begin position="51"/>
        <end position="74"/>
    </location>
</feature>
<reference evidence="2" key="1">
    <citation type="submission" date="2021-04" db="EMBL/GenBank/DDBJ databases">
        <title>Complete genome sequence for Sulfitobacter sp. strain JK7-1.</title>
        <authorList>
            <person name="Park S.-J."/>
        </authorList>
    </citation>
    <scope>NUCLEOTIDE SEQUENCE</scope>
    <source>
        <strain evidence="2">JK7-1</strain>
    </source>
</reference>
<evidence type="ECO:0000313" key="2">
    <source>
        <dbReference type="EMBL" id="QUJ75957.1"/>
    </source>
</evidence>
<keyword evidence="1" id="KW-0812">Transmembrane</keyword>
<evidence type="ECO:0000313" key="3">
    <source>
        <dbReference type="Proteomes" id="UP000683291"/>
    </source>
</evidence>
<evidence type="ECO:0008006" key="4">
    <source>
        <dbReference type="Google" id="ProtNLM"/>
    </source>
</evidence>
<dbReference type="KEGG" id="sual:KDD17_13620"/>
<dbReference type="AlphaFoldDB" id="A0A975JCR5"/>
<dbReference type="EMBL" id="CP073581">
    <property type="protein sequence ID" value="QUJ75957.1"/>
    <property type="molecule type" value="Genomic_DNA"/>
</dbReference>